<dbReference type="EMBL" id="UINC01009324">
    <property type="protein sequence ID" value="SVA41833.1"/>
    <property type="molecule type" value="Genomic_DNA"/>
</dbReference>
<dbReference type="PRINTS" id="PR00834">
    <property type="entry name" value="PROTEASES2C"/>
</dbReference>
<evidence type="ECO:0000256" key="3">
    <source>
        <dbReference type="ARBA" id="ARBA00010541"/>
    </source>
</evidence>
<protein>
    <recommendedName>
        <fullName evidence="5">Probable periplasmic serine endoprotease DegP-like</fullName>
        <ecNumber evidence="4">3.4.21.107</ecNumber>
    </recommendedName>
    <alternativeName>
        <fullName evidence="13">Protease Do</fullName>
    </alternativeName>
</protein>
<evidence type="ECO:0000313" key="15">
    <source>
        <dbReference type="EMBL" id="SVA41833.1"/>
    </source>
</evidence>
<dbReference type="FunFam" id="2.40.10.120:FF:000007">
    <property type="entry name" value="Periplasmic serine endoprotease DegP-like"/>
    <property type="match status" value="1"/>
</dbReference>
<keyword evidence="12" id="KW-0346">Stress response</keyword>
<evidence type="ECO:0000256" key="2">
    <source>
        <dbReference type="ARBA" id="ARBA00004418"/>
    </source>
</evidence>
<dbReference type="InterPro" id="IPR011782">
    <property type="entry name" value="Pept_S1C_Do"/>
</dbReference>
<evidence type="ECO:0000256" key="1">
    <source>
        <dbReference type="ARBA" id="ARBA00001772"/>
    </source>
</evidence>
<keyword evidence="11" id="KW-0720">Serine protease</keyword>
<keyword evidence="8" id="KW-0677">Repeat</keyword>
<dbReference type="Pfam" id="PF13365">
    <property type="entry name" value="Trypsin_2"/>
    <property type="match status" value="1"/>
</dbReference>
<evidence type="ECO:0000256" key="11">
    <source>
        <dbReference type="ARBA" id="ARBA00022825"/>
    </source>
</evidence>
<dbReference type="InterPro" id="IPR036034">
    <property type="entry name" value="PDZ_sf"/>
</dbReference>
<dbReference type="GO" id="GO:0006508">
    <property type="term" value="P:proteolysis"/>
    <property type="evidence" value="ECO:0007669"/>
    <property type="project" value="UniProtKB-KW"/>
</dbReference>
<feature type="domain" description="PDZ" evidence="14">
    <location>
        <begin position="287"/>
        <end position="366"/>
    </location>
</feature>
<comment type="catalytic activity">
    <reaction evidence="1">
        <text>Acts on substrates that are at least partially unfolded. The cleavage site P1 residue is normally between a pair of hydrophobic residues, such as Val-|-Val.</text>
        <dbReference type="EC" id="3.4.21.107"/>
    </reaction>
</comment>
<dbReference type="CDD" id="cd10839">
    <property type="entry name" value="cpPDZ1_DegP-like"/>
    <property type="match status" value="1"/>
</dbReference>
<keyword evidence="6" id="KW-0645">Protease</keyword>
<keyword evidence="10" id="KW-0378">Hydrolase</keyword>
<dbReference type="NCBIfam" id="TIGR02037">
    <property type="entry name" value="degP_htrA_DO"/>
    <property type="match status" value="1"/>
</dbReference>
<reference evidence="15" key="1">
    <citation type="submission" date="2018-05" db="EMBL/GenBank/DDBJ databases">
        <authorList>
            <person name="Lanie J.A."/>
            <person name="Ng W.-L."/>
            <person name="Kazmierczak K.M."/>
            <person name="Andrzejewski T.M."/>
            <person name="Davidsen T.M."/>
            <person name="Wayne K.J."/>
            <person name="Tettelin H."/>
            <person name="Glass J.I."/>
            <person name="Rusch D."/>
            <person name="Podicherti R."/>
            <person name="Tsui H.-C.T."/>
            <person name="Winkler M.E."/>
        </authorList>
    </citation>
    <scope>NUCLEOTIDE SEQUENCE</scope>
</reference>
<evidence type="ECO:0000256" key="9">
    <source>
        <dbReference type="ARBA" id="ARBA00022764"/>
    </source>
</evidence>
<dbReference type="PANTHER" id="PTHR22939">
    <property type="entry name" value="SERINE PROTEASE FAMILY S1C HTRA-RELATED"/>
    <property type="match status" value="1"/>
</dbReference>
<evidence type="ECO:0000256" key="4">
    <source>
        <dbReference type="ARBA" id="ARBA00013035"/>
    </source>
</evidence>
<dbReference type="InterPro" id="IPR009003">
    <property type="entry name" value="Peptidase_S1_PA"/>
</dbReference>
<name>A0A381VQM4_9ZZZZ</name>
<evidence type="ECO:0000256" key="13">
    <source>
        <dbReference type="ARBA" id="ARBA00032850"/>
    </source>
</evidence>
<feature type="non-terminal residue" evidence="15">
    <location>
        <position position="413"/>
    </location>
</feature>
<dbReference type="PANTHER" id="PTHR22939:SF130">
    <property type="entry name" value="PERIPLASMIC SERINE ENDOPROTEASE DEGP-LIKE-RELATED"/>
    <property type="match status" value="1"/>
</dbReference>
<evidence type="ECO:0000256" key="5">
    <source>
        <dbReference type="ARBA" id="ARBA00013958"/>
    </source>
</evidence>
<gene>
    <name evidence="15" type="ORF">METZ01_LOCUS94687</name>
</gene>
<organism evidence="15">
    <name type="scientific">marine metagenome</name>
    <dbReference type="NCBI Taxonomy" id="408172"/>
    <lineage>
        <taxon>unclassified sequences</taxon>
        <taxon>metagenomes</taxon>
        <taxon>ecological metagenomes</taxon>
    </lineage>
</organism>
<evidence type="ECO:0000259" key="14">
    <source>
        <dbReference type="PROSITE" id="PS50106"/>
    </source>
</evidence>
<comment type="subcellular location">
    <subcellularLocation>
        <location evidence="2">Periplasm</location>
    </subcellularLocation>
</comment>
<keyword evidence="7" id="KW-0732">Signal</keyword>
<dbReference type="InterPro" id="IPR001478">
    <property type="entry name" value="PDZ"/>
</dbReference>
<dbReference type="GO" id="GO:0042597">
    <property type="term" value="C:periplasmic space"/>
    <property type="evidence" value="ECO:0007669"/>
    <property type="project" value="UniProtKB-SubCell"/>
</dbReference>
<dbReference type="SUPFAM" id="SSF50156">
    <property type="entry name" value="PDZ domain-like"/>
    <property type="match status" value="1"/>
</dbReference>
<sequence>MRYIFSWPLVIAASLVLRWRGTMGRIPLFILMGFLLMTSSAHSRVAGESFADLAQKLLPSVVNISTTSVIKDPSVSPQIPQFPPGSPFKEFFRDFLEKNRPQEQRRSTSLGSGFIIEKSGVVITNNHVIQDAQEIKVILQDNTTLTAKLIGRDPKTDIAVLKVNSEKDLPSVSFGDSDQLRVGDWVVAIGNPFGLGGSVTAGIVSARGRNINSGPYDDFIQTDASINRGNSGGPLFNMRGEVVGINSAILSPTGGSVGIGFSIPTSIAKGVIDQLRRYGRTRRGWLGVRIQQVTNEIGESLGLKKASGALVAEVTAGSPAEKGKIQKGDVILSFNDQMVNEMRNLPRIVASTKIGQEVPIVVWRKGKKKSLSVAVGELDEKQALLIEPGQQKDTKSTKESKLPSLGLTLAFIN</sequence>
<accession>A0A381VQM4</accession>
<dbReference type="PROSITE" id="PS50106">
    <property type="entry name" value="PDZ"/>
    <property type="match status" value="1"/>
</dbReference>
<evidence type="ECO:0000256" key="8">
    <source>
        <dbReference type="ARBA" id="ARBA00022737"/>
    </source>
</evidence>
<dbReference type="SMART" id="SM00228">
    <property type="entry name" value="PDZ"/>
    <property type="match status" value="1"/>
</dbReference>
<dbReference type="AlphaFoldDB" id="A0A381VQM4"/>
<keyword evidence="9" id="KW-0574">Periplasm</keyword>
<dbReference type="Gene3D" id="2.30.42.10">
    <property type="match status" value="1"/>
</dbReference>
<evidence type="ECO:0000256" key="10">
    <source>
        <dbReference type="ARBA" id="ARBA00022801"/>
    </source>
</evidence>
<dbReference type="GO" id="GO:0004252">
    <property type="term" value="F:serine-type endopeptidase activity"/>
    <property type="evidence" value="ECO:0007669"/>
    <property type="project" value="InterPro"/>
</dbReference>
<comment type="similarity">
    <text evidence="3">Belongs to the peptidase S1C family.</text>
</comment>
<evidence type="ECO:0000256" key="7">
    <source>
        <dbReference type="ARBA" id="ARBA00022729"/>
    </source>
</evidence>
<evidence type="ECO:0000256" key="6">
    <source>
        <dbReference type="ARBA" id="ARBA00022670"/>
    </source>
</evidence>
<dbReference type="InterPro" id="IPR001940">
    <property type="entry name" value="Peptidase_S1C"/>
</dbReference>
<dbReference type="SUPFAM" id="SSF50494">
    <property type="entry name" value="Trypsin-like serine proteases"/>
    <property type="match status" value="1"/>
</dbReference>
<dbReference type="EC" id="3.4.21.107" evidence="4"/>
<dbReference type="Gene3D" id="2.40.10.120">
    <property type="match status" value="1"/>
</dbReference>
<proteinExistence type="inferred from homology"/>
<evidence type="ECO:0000256" key="12">
    <source>
        <dbReference type="ARBA" id="ARBA00023016"/>
    </source>
</evidence>
<dbReference type="Pfam" id="PF13180">
    <property type="entry name" value="PDZ_2"/>
    <property type="match status" value="1"/>
</dbReference>